<dbReference type="RefSeq" id="WP_084081539.1">
    <property type="nucleotide sequence ID" value="NZ_CAJTBZ010000010.1"/>
</dbReference>
<evidence type="ECO:0000256" key="7">
    <source>
        <dbReference type="SAM" id="Phobius"/>
    </source>
</evidence>
<feature type="region of interest" description="Disordered" evidence="6">
    <location>
        <begin position="282"/>
        <end position="305"/>
    </location>
</feature>
<keyword evidence="7" id="KW-0812">Transmembrane</keyword>
<evidence type="ECO:0000256" key="1">
    <source>
        <dbReference type="ARBA" id="ARBA00009369"/>
    </source>
</evidence>
<evidence type="ECO:0000313" key="10">
    <source>
        <dbReference type="Proteomes" id="UP000214610"/>
    </source>
</evidence>
<gene>
    <name evidence="9" type="ORF">ADH67_09205</name>
</gene>
<evidence type="ECO:0000313" key="9">
    <source>
        <dbReference type="EMBL" id="OXE47322.1"/>
    </source>
</evidence>
<sequence length="305" mass="33295">MAAPTPGKKFFGPKPSSVTSFAFFAVISVLLMVVDHQMRMMEPVRSGLAVVSNAAYNTLNAPVRLAEEATDRLRSKSSMIKENERLQEELARNKVLISRLTTLDEENRILKQMLVQKKTLPVRSEMFSVRRVLSDGFTQRFQIDGGSNDGLEVGMPVVSDQGLAGQLMHVAPRASQIQLIQDKNQEVPVLFVDSGVRGIVHGTGDDTRLQTRDLPYTDKIKVGEKVVTSGLDGIYPKGIPVGTVISAVPGETGAYVEVTVEAPKSIGKQDAVLVLMVDPNVKPLPSMDAEEESGDGQTRRRAPRE</sequence>
<comment type="caution">
    <text evidence="9">The sequence shown here is derived from an EMBL/GenBank/DDBJ whole genome shotgun (WGS) entry which is preliminary data.</text>
</comment>
<dbReference type="PIRSF" id="PIRSF038471">
    <property type="entry name" value="MreC"/>
    <property type="match status" value="1"/>
</dbReference>
<keyword evidence="7" id="KW-0472">Membrane</keyword>
<dbReference type="GeneID" id="78362282"/>
<evidence type="ECO:0000259" key="8">
    <source>
        <dbReference type="Pfam" id="PF04085"/>
    </source>
</evidence>
<comment type="function">
    <text evidence="5">Involved in formation and maintenance of cell shape.</text>
</comment>
<dbReference type="PANTHER" id="PTHR34138:SF1">
    <property type="entry name" value="CELL SHAPE-DETERMINING PROTEIN MREC"/>
    <property type="match status" value="1"/>
</dbReference>
<dbReference type="PANTHER" id="PTHR34138">
    <property type="entry name" value="CELL SHAPE-DETERMINING PROTEIN MREC"/>
    <property type="match status" value="1"/>
</dbReference>
<dbReference type="InterPro" id="IPR055342">
    <property type="entry name" value="MreC_beta-barrel_core"/>
</dbReference>
<dbReference type="InterPro" id="IPR042177">
    <property type="entry name" value="Cell/Rod_1"/>
</dbReference>
<organism evidence="9 10">
    <name type="scientific">Turicimonas muris</name>
    <dbReference type="NCBI Taxonomy" id="1796652"/>
    <lineage>
        <taxon>Bacteria</taxon>
        <taxon>Pseudomonadati</taxon>
        <taxon>Pseudomonadota</taxon>
        <taxon>Betaproteobacteria</taxon>
        <taxon>Burkholderiales</taxon>
        <taxon>Sutterellaceae</taxon>
        <taxon>Turicimonas</taxon>
    </lineage>
</organism>
<dbReference type="NCBIfam" id="TIGR00219">
    <property type="entry name" value="mreC"/>
    <property type="match status" value="1"/>
</dbReference>
<dbReference type="Gene3D" id="2.40.10.340">
    <property type="entry name" value="Rod shape-determining protein MreC, domain 1"/>
    <property type="match status" value="1"/>
</dbReference>
<reference evidence="10" key="1">
    <citation type="submission" date="2017-05" db="EMBL/GenBank/DDBJ databases">
        <title>Improved OligoMM genomes.</title>
        <authorList>
            <person name="Garzetti D."/>
        </authorList>
    </citation>
    <scope>NUCLEOTIDE SEQUENCE [LARGE SCALE GENOMIC DNA]</scope>
    <source>
        <strain evidence="10">YL45</strain>
    </source>
</reference>
<evidence type="ECO:0000256" key="2">
    <source>
        <dbReference type="ARBA" id="ARBA00013855"/>
    </source>
</evidence>
<dbReference type="AlphaFoldDB" id="A0A227KHU0"/>
<evidence type="ECO:0000256" key="6">
    <source>
        <dbReference type="SAM" id="MobiDB-lite"/>
    </source>
</evidence>
<dbReference type="Pfam" id="PF04085">
    <property type="entry name" value="MreC"/>
    <property type="match status" value="1"/>
</dbReference>
<evidence type="ECO:0000256" key="3">
    <source>
        <dbReference type="ARBA" id="ARBA00022960"/>
    </source>
</evidence>
<evidence type="ECO:0000256" key="5">
    <source>
        <dbReference type="PIRNR" id="PIRNR038471"/>
    </source>
</evidence>
<proteinExistence type="inferred from homology"/>
<evidence type="ECO:0000256" key="4">
    <source>
        <dbReference type="ARBA" id="ARBA00032089"/>
    </source>
</evidence>
<dbReference type="GO" id="GO:0005886">
    <property type="term" value="C:plasma membrane"/>
    <property type="evidence" value="ECO:0007669"/>
    <property type="project" value="TreeGrafter"/>
</dbReference>
<dbReference type="GO" id="GO:0008360">
    <property type="term" value="P:regulation of cell shape"/>
    <property type="evidence" value="ECO:0007669"/>
    <property type="project" value="UniProtKB-KW"/>
</dbReference>
<feature type="transmembrane region" description="Helical" evidence="7">
    <location>
        <begin position="16"/>
        <end position="34"/>
    </location>
</feature>
<keyword evidence="7" id="KW-1133">Transmembrane helix</keyword>
<comment type="similarity">
    <text evidence="1 5">Belongs to the MreC family.</text>
</comment>
<name>A0A227KHU0_9BURK</name>
<dbReference type="InterPro" id="IPR042175">
    <property type="entry name" value="Cell/Rod_MreC_2"/>
</dbReference>
<keyword evidence="10" id="KW-1185">Reference proteome</keyword>
<protein>
    <recommendedName>
        <fullName evidence="2 5">Cell shape-determining protein MreC</fullName>
    </recommendedName>
    <alternativeName>
        <fullName evidence="4 5">Cell shape protein MreC</fullName>
    </alternativeName>
</protein>
<dbReference type="EMBL" id="NHMP01000005">
    <property type="protein sequence ID" value="OXE47322.1"/>
    <property type="molecule type" value="Genomic_DNA"/>
</dbReference>
<dbReference type="InterPro" id="IPR007221">
    <property type="entry name" value="MreC"/>
</dbReference>
<dbReference type="Gene3D" id="2.40.10.350">
    <property type="entry name" value="Rod shape-determining protein MreC, domain 2"/>
    <property type="match status" value="1"/>
</dbReference>
<dbReference type="Proteomes" id="UP000214610">
    <property type="component" value="Unassembled WGS sequence"/>
</dbReference>
<keyword evidence="3 5" id="KW-0133">Cell shape</keyword>
<accession>A0A227KHU0</accession>
<feature type="domain" description="Rod shape-determining protein MreC beta-barrel core" evidence="8">
    <location>
        <begin position="134"/>
        <end position="275"/>
    </location>
</feature>